<comment type="similarity">
    <text evidence="2 4">Belongs to the pseudouridine synthase RluA family.</text>
</comment>
<evidence type="ECO:0000256" key="2">
    <source>
        <dbReference type="ARBA" id="ARBA00010876"/>
    </source>
</evidence>
<evidence type="ECO:0000256" key="4">
    <source>
        <dbReference type="RuleBase" id="RU362028"/>
    </source>
</evidence>
<comment type="catalytic activity">
    <reaction evidence="1 4">
        <text>a uridine in RNA = a pseudouridine in RNA</text>
        <dbReference type="Rhea" id="RHEA:48348"/>
        <dbReference type="Rhea" id="RHEA-COMP:12068"/>
        <dbReference type="Rhea" id="RHEA-COMP:12069"/>
        <dbReference type="ChEBI" id="CHEBI:65314"/>
        <dbReference type="ChEBI" id="CHEBI:65315"/>
    </reaction>
</comment>
<name>A0A9J6ZA53_9BACL</name>
<dbReference type="InterPro" id="IPR020103">
    <property type="entry name" value="PsdUridine_synth_cat_dom_sf"/>
</dbReference>
<evidence type="ECO:0000313" key="6">
    <source>
        <dbReference type="EMBL" id="URN92887.1"/>
    </source>
</evidence>
<dbReference type="Proteomes" id="UP001056756">
    <property type="component" value="Chromosome"/>
</dbReference>
<dbReference type="GO" id="GO:0140098">
    <property type="term" value="F:catalytic activity, acting on RNA"/>
    <property type="evidence" value="ECO:0007669"/>
    <property type="project" value="UniProtKB-ARBA"/>
</dbReference>
<organism evidence="6 7">
    <name type="scientific">Candidatus Pristimantibacillus lignocellulolyticus</name>
    <dbReference type="NCBI Taxonomy" id="2994561"/>
    <lineage>
        <taxon>Bacteria</taxon>
        <taxon>Bacillati</taxon>
        <taxon>Bacillota</taxon>
        <taxon>Bacilli</taxon>
        <taxon>Bacillales</taxon>
        <taxon>Paenibacillaceae</taxon>
        <taxon>Candidatus Pristimantibacillus</taxon>
    </lineage>
</organism>
<comment type="function">
    <text evidence="4">Responsible for synthesis of pseudouridine from uracil.</text>
</comment>
<evidence type="ECO:0000256" key="1">
    <source>
        <dbReference type="ARBA" id="ARBA00000073"/>
    </source>
</evidence>
<dbReference type="NCBIfam" id="TIGR00005">
    <property type="entry name" value="rluA_subfam"/>
    <property type="match status" value="1"/>
</dbReference>
<sequence>MFHQLITRQGLDLVLDWKRFGEMLDNEQAHTQPRAGSHPHEVRQWLLAHSFFPTKWLNQIFSVGGIKWNGDQLHLLAYNEIDISRDDVYRSAGQRLNSGQEMVQILYEDDHCLVVYKVAGMPVHGSSKGQLNTLDVAVAAYMLNKKDPILVRHIHRLDDETSGPVLYAKHQLAQLKLDEQMRDKEIDRQYIAIVHGELTPEEGTVNAPIGKDRREPKRRVVTSSGDSAITHYNVLAKYARYTEVALKLETGRTHQIRVHMTHLGHPLVGDKLYGGETKWLKHQALHGASLTFIHPLSSDQVYVQATMPSWYAEIKQHITKR</sequence>
<evidence type="ECO:0000313" key="7">
    <source>
        <dbReference type="Proteomes" id="UP001056756"/>
    </source>
</evidence>
<proteinExistence type="inferred from homology"/>
<protein>
    <recommendedName>
        <fullName evidence="4">Pseudouridine synthase</fullName>
        <ecNumber evidence="4">5.4.99.-</ecNumber>
    </recommendedName>
</protein>
<keyword evidence="4" id="KW-0413">Isomerase</keyword>
<gene>
    <name evidence="6" type="ORF">NAG76_13655</name>
</gene>
<dbReference type="EMBL" id="CP097899">
    <property type="protein sequence ID" value="URN92887.1"/>
    <property type="molecule type" value="Genomic_DNA"/>
</dbReference>
<dbReference type="AlphaFoldDB" id="A0A9J6ZA53"/>
<dbReference type="GO" id="GO:0000455">
    <property type="term" value="P:enzyme-directed rRNA pseudouridine synthesis"/>
    <property type="evidence" value="ECO:0007669"/>
    <property type="project" value="TreeGrafter"/>
</dbReference>
<dbReference type="InterPro" id="IPR006225">
    <property type="entry name" value="PsdUridine_synth_RluC/D"/>
</dbReference>
<dbReference type="PANTHER" id="PTHR21600">
    <property type="entry name" value="MITOCHONDRIAL RNA PSEUDOURIDINE SYNTHASE"/>
    <property type="match status" value="1"/>
</dbReference>
<evidence type="ECO:0000259" key="5">
    <source>
        <dbReference type="Pfam" id="PF00849"/>
    </source>
</evidence>
<dbReference type="Pfam" id="PF00849">
    <property type="entry name" value="PseudoU_synth_2"/>
    <property type="match status" value="1"/>
</dbReference>
<feature type="domain" description="Pseudouridine synthase RsuA/RluA-like" evidence="5">
    <location>
        <begin position="112"/>
        <end position="262"/>
    </location>
</feature>
<reference evidence="6" key="1">
    <citation type="submission" date="2022-05" db="EMBL/GenBank/DDBJ databases">
        <title>Novel bacterial taxa in a minimal lignocellulolytic consortium and its capacity to transform plastics disclosed by genome-resolved metagenomics.</title>
        <authorList>
            <person name="Rodriguez C.A.D."/>
            <person name="Diaz-Garcia L."/>
            <person name="Herrera K."/>
            <person name="Tarazona N.A."/>
            <person name="Sproer C."/>
            <person name="Overmann J."/>
            <person name="Jimenez D.J."/>
        </authorList>
    </citation>
    <scope>NUCLEOTIDE SEQUENCE</scope>
    <source>
        <strain evidence="6">MAG5</strain>
    </source>
</reference>
<accession>A0A9J6ZA53</accession>
<dbReference type="InterPro" id="IPR006145">
    <property type="entry name" value="PsdUridine_synth_RsuA/RluA"/>
</dbReference>
<dbReference type="SUPFAM" id="SSF55120">
    <property type="entry name" value="Pseudouridine synthase"/>
    <property type="match status" value="1"/>
</dbReference>
<dbReference type="GO" id="GO:0009982">
    <property type="term" value="F:pseudouridine synthase activity"/>
    <property type="evidence" value="ECO:0007669"/>
    <property type="project" value="InterPro"/>
</dbReference>
<dbReference type="EC" id="5.4.99.-" evidence="4"/>
<dbReference type="InterPro" id="IPR050188">
    <property type="entry name" value="RluA_PseudoU_synthase"/>
</dbReference>
<evidence type="ECO:0000256" key="3">
    <source>
        <dbReference type="PIRSR" id="PIRSR606225-1"/>
    </source>
</evidence>
<dbReference type="GO" id="GO:0003723">
    <property type="term" value="F:RNA binding"/>
    <property type="evidence" value="ECO:0007669"/>
    <property type="project" value="InterPro"/>
</dbReference>
<dbReference type="Gene3D" id="3.30.2350.10">
    <property type="entry name" value="Pseudouridine synthase"/>
    <property type="match status" value="1"/>
</dbReference>
<dbReference type="KEGG" id="plig:NAG76_13655"/>
<dbReference type="PANTHER" id="PTHR21600:SF35">
    <property type="entry name" value="PSEUDOURIDINE SYNTHASE"/>
    <property type="match status" value="1"/>
</dbReference>
<feature type="active site" evidence="3">
    <location>
        <position position="158"/>
    </location>
</feature>
<dbReference type="CDD" id="cd02869">
    <property type="entry name" value="PseudoU_synth_RluA_like"/>
    <property type="match status" value="1"/>
</dbReference>